<reference evidence="3 4" key="1">
    <citation type="journal article" date="2017" name="BMC Genomics">
        <title>Chromosome level assembly and secondary metabolite potential of the parasitic fungus Cordyceps militaris.</title>
        <authorList>
            <person name="Kramer G.J."/>
            <person name="Nodwell J.R."/>
        </authorList>
    </citation>
    <scope>NUCLEOTIDE SEQUENCE [LARGE SCALE GENOMIC DNA]</scope>
    <source>
        <strain evidence="3 4">ATCC 34164</strain>
    </source>
</reference>
<dbReference type="InterPro" id="IPR037398">
    <property type="entry name" value="Glyco_hydro_64_fam"/>
</dbReference>
<feature type="signal peptide" evidence="1">
    <location>
        <begin position="1"/>
        <end position="16"/>
    </location>
</feature>
<dbReference type="InterPro" id="IPR032477">
    <property type="entry name" value="Glyco_hydro_64"/>
</dbReference>
<accession>A0A2H4SIJ8</accession>
<evidence type="ECO:0000256" key="1">
    <source>
        <dbReference type="SAM" id="SignalP"/>
    </source>
</evidence>
<dbReference type="InterPro" id="IPR037176">
    <property type="entry name" value="Osmotin/thaumatin-like_sf"/>
</dbReference>
<dbReference type="PANTHER" id="PTHR38165:SF1">
    <property type="entry name" value="GLUCANASE B"/>
    <property type="match status" value="1"/>
</dbReference>
<dbReference type="Gene3D" id="2.60.110.10">
    <property type="entry name" value="Thaumatin"/>
    <property type="match status" value="1"/>
</dbReference>
<organism evidence="3 4">
    <name type="scientific">Cordyceps militaris</name>
    <name type="common">Caterpillar fungus</name>
    <name type="synonym">Clavaria militaris</name>
    <dbReference type="NCBI Taxonomy" id="73501"/>
    <lineage>
        <taxon>Eukaryota</taxon>
        <taxon>Fungi</taxon>
        <taxon>Dikarya</taxon>
        <taxon>Ascomycota</taxon>
        <taxon>Pezizomycotina</taxon>
        <taxon>Sordariomycetes</taxon>
        <taxon>Hypocreomycetidae</taxon>
        <taxon>Hypocreales</taxon>
        <taxon>Cordycipitaceae</taxon>
        <taxon>Cordyceps</taxon>
    </lineage>
</organism>
<keyword evidence="1" id="KW-0732">Signal</keyword>
<proteinExistence type="predicted"/>
<dbReference type="AlphaFoldDB" id="A0A2H4SIJ8"/>
<dbReference type="Proteomes" id="UP000323067">
    <property type="component" value="Chromosome vii"/>
</dbReference>
<dbReference type="EMBL" id="CP023324">
    <property type="protein sequence ID" value="ATY62933.1"/>
    <property type="molecule type" value="Genomic_DNA"/>
</dbReference>
<dbReference type="InterPro" id="IPR042517">
    <property type="entry name" value="Glyco_hydro_64_N_2"/>
</dbReference>
<dbReference type="OrthoDB" id="10058186at2759"/>
<feature type="chain" id="PRO_5014111939" evidence="1">
    <location>
        <begin position="17"/>
        <end position="447"/>
    </location>
</feature>
<dbReference type="Pfam" id="PF16483">
    <property type="entry name" value="Glyco_hydro_64"/>
    <property type="match status" value="1"/>
</dbReference>
<evidence type="ECO:0000313" key="3">
    <source>
        <dbReference type="EMBL" id="ATY62933.1"/>
    </source>
</evidence>
<sequence>MKILTVVATLLGATMAVPLVTLGDNSGITIAHPGTVQDMKVTEENTLNGTYHDAETTIVSAAVISRRSGNPLSFQFVNNFSGRAVNAYFVGLDPQNRVVFVRQNGTLIYPSSGGSGVPVPVREDVKIALPGKGRTLNMTLPIPLESGRIYFSEGELQFSMVRNGDGGDSLVQPSVTNLDDPSAGTNWGFVELTLTKDGAVYANISYVDFIGMILAMDLATGDGAPKQVTKGLAGGAMPKICDDLRRQGARDGRPWGKMCIANGAGAAVRVLSPRDYTVIDPHSFADYWDSYVNDVFAKYAQQPLIVNTQGEAGNVSCRVDGDQLTCAGDDRAFQKPCAADIWGCNGGPFENRGNGVHLAAVARICAAFVRGTLLMPGGDVQPSLPASAYYGEGPADHYSRLIHYHEVDGRGYAFPYDDVNPGKEDASGTVSSGRPETLTVYVGGYSG</sequence>
<dbReference type="Gene3D" id="3.30.920.50">
    <property type="entry name" value="Beta-1,3-glucanase, C-terminal domain"/>
    <property type="match status" value="1"/>
</dbReference>
<evidence type="ECO:0000313" key="4">
    <source>
        <dbReference type="Proteomes" id="UP000323067"/>
    </source>
</evidence>
<name>A0A2H4SIJ8_CORMI</name>
<gene>
    <name evidence="3" type="ORF">A9K55_009229</name>
</gene>
<dbReference type="VEuPathDB" id="FungiDB:CCM_08984"/>
<protein>
    <submittedName>
        <fullName evidence="3">Glucan endo-1,3-beta-glucosidase</fullName>
    </submittedName>
</protein>
<dbReference type="VEuPathDB" id="FungiDB:A9K55_009229"/>
<dbReference type="PANTHER" id="PTHR38165">
    <property type="match status" value="1"/>
</dbReference>
<dbReference type="PROSITE" id="PS52006">
    <property type="entry name" value="GH64"/>
    <property type="match status" value="1"/>
</dbReference>
<evidence type="ECO:0000259" key="2">
    <source>
        <dbReference type="PROSITE" id="PS52006"/>
    </source>
</evidence>
<feature type="domain" description="GH64" evidence="2">
    <location>
        <begin position="69"/>
        <end position="440"/>
    </location>
</feature>